<comment type="caution">
    <text evidence="4">The sequence shown here is derived from an EMBL/GenBank/DDBJ whole genome shotgun (WGS) entry which is preliminary data.</text>
</comment>
<dbReference type="Pfam" id="PF00303">
    <property type="entry name" value="Thymidylat_synt"/>
    <property type="match status" value="1"/>
</dbReference>
<name>A0A2H0BWW3_9BACT</name>
<reference evidence="4 5" key="1">
    <citation type="submission" date="2017-09" db="EMBL/GenBank/DDBJ databases">
        <title>Depth-based differentiation of microbial function through sediment-hosted aquifers and enrichment of novel symbionts in the deep terrestrial subsurface.</title>
        <authorList>
            <person name="Probst A.J."/>
            <person name="Ladd B."/>
            <person name="Jarett J.K."/>
            <person name="Geller-Mcgrath D.E."/>
            <person name="Sieber C.M."/>
            <person name="Emerson J.B."/>
            <person name="Anantharaman K."/>
            <person name="Thomas B.C."/>
            <person name="Malmstrom R."/>
            <person name="Stieglmeier M."/>
            <person name="Klingl A."/>
            <person name="Woyke T."/>
            <person name="Ryan C.M."/>
            <person name="Banfield J.F."/>
        </authorList>
    </citation>
    <scope>NUCLEOTIDE SEQUENCE [LARGE SCALE GENOMIC DNA]</scope>
    <source>
        <strain evidence="4">CG22_combo_CG10-13_8_21_14_all_38_20</strain>
    </source>
</reference>
<evidence type="ECO:0000313" key="5">
    <source>
        <dbReference type="Proteomes" id="UP000231246"/>
    </source>
</evidence>
<evidence type="ECO:0000313" key="4">
    <source>
        <dbReference type="EMBL" id="PIP62177.1"/>
    </source>
</evidence>
<proteinExistence type="predicted"/>
<sequence>MKSIITVDGYSVDDAFSKAFRNLYEENHATTDPDLIKESPLVLSIDNNKEDSLIIKVINQKFCLKDDLGSLISDSKSTIDKVLNHYNNELFKSGKVAWLVDYMNTNPHSRRIIMNIWQDQTDSKPDKDSPCVVYFWYRIISGSLHLHTHMRANDAFRKFMLNLEIFVSLQKYIAELTNNKLGKYVHFVDSFHFYKFNEIAIKKYYETKIFQK</sequence>
<dbReference type="InterPro" id="IPR045097">
    <property type="entry name" value="Thymidate_synth/dCMP_Mease"/>
</dbReference>
<dbReference type="Gene3D" id="3.30.572.10">
    <property type="entry name" value="Thymidylate synthase/dCMP hydroxymethylase domain"/>
    <property type="match status" value="1"/>
</dbReference>
<dbReference type="PANTHER" id="PTHR11548:SF1">
    <property type="entry name" value="THYMIDYLATE SYNTHASE 1"/>
    <property type="match status" value="1"/>
</dbReference>
<feature type="domain" description="Thymidylate synthase/dCMP hydroxymethylase" evidence="3">
    <location>
        <begin position="94"/>
        <end position="195"/>
    </location>
</feature>
<organism evidence="4 5">
    <name type="scientific">Candidatus Roizmanbacteria bacterium CG22_combo_CG10-13_8_21_14_all_38_20</name>
    <dbReference type="NCBI Taxonomy" id="1974862"/>
    <lineage>
        <taxon>Bacteria</taxon>
        <taxon>Candidatus Roizmaniibacteriota</taxon>
    </lineage>
</organism>
<evidence type="ECO:0000259" key="3">
    <source>
        <dbReference type="Pfam" id="PF00303"/>
    </source>
</evidence>
<dbReference type="GO" id="GO:0006231">
    <property type="term" value="P:dTMP biosynthetic process"/>
    <property type="evidence" value="ECO:0007669"/>
    <property type="project" value="TreeGrafter"/>
</dbReference>
<dbReference type="SUPFAM" id="SSF55831">
    <property type="entry name" value="Thymidylate synthase/dCMP hydroxymethylase"/>
    <property type="match status" value="1"/>
</dbReference>
<accession>A0A2H0BWW3</accession>
<dbReference type="GO" id="GO:0004799">
    <property type="term" value="F:thymidylate synthase activity"/>
    <property type="evidence" value="ECO:0007669"/>
    <property type="project" value="TreeGrafter"/>
</dbReference>
<evidence type="ECO:0000256" key="1">
    <source>
        <dbReference type="ARBA" id="ARBA00022603"/>
    </source>
</evidence>
<evidence type="ECO:0000256" key="2">
    <source>
        <dbReference type="ARBA" id="ARBA00022679"/>
    </source>
</evidence>
<protein>
    <recommendedName>
        <fullName evidence="3">Thymidylate synthase/dCMP hydroxymethylase domain-containing protein</fullName>
    </recommendedName>
</protein>
<dbReference type="InterPro" id="IPR023451">
    <property type="entry name" value="Thymidate_synth/dCMP_Mease_dom"/>
</dbReference>
<keyword evidence="2" id="KW-0808">Transferase</keyword>
<dbReference type="EMBL" id="PCTA01000003">
    <property type="protein sequence ID" value="PIP62177.1"/>
    <property type="molecule type" value="Genomic_DNA"/>
</dbReference>
<dbReference type="GO" id="GO:0032259">
    <property type="term" value="P:methylation"/>
    <property type="evidence" value="ECO:0007669"/>
    <property type="project" value="UniProtKB-KW"/>
</dbReference>
<dbReference type="GO" id="GO:0005829">
    <property type="term" value="C:cytosol"/>
    <property type="evidence" value="ECO:0007669"/>
    <property type="project" value="TreeGrafter"/>
</dbReference>
<dbReference type="InterPro" id="IPR036926">
    <property type="entry name" value="Thymidate_synth/dCMP_Mease_sf"/>
</dbReference>
<dbReference type="PANTHER" id="PTHR11548">
    <property type="entry name" value="THYMIDYLATE SYNTHASE 1"/>
    <property type="match status" value="1"/>
</dbReference>
<dbReference type="AlphaFoldDB" id="A0A2H0BWW3"/>
<dbReference type="Proteomes" id="UP000231246">
    <property type="component" value="Unassembled WGS sequence"/>
</dbReference>
<keyword evidence="1" id="KW-0489">Methyltransferase</keyword>
<gene>
    <name evidence="4" type="ORF">COW99_00640</name>
</gene>